<protein>
    <submittedName>
        <fullName evidence="2">Uncharacterized protein</fullName>
    </submittedName>
</protein>
<evidence type="ECO:0000256" key="1">
    <source>
        <dbReference type="SAM" id="MobiDB-lite"/>
    </source>
</evidence>
<evidence type="ECO:0000313" key="2">
    <source>
        <dbReference type="EMBL" id="TPG18239.1"/>
    </source>
</evidence>
<dbReference type="Proteomes" id="UP000317722">
    <property type="component" value="Unassembled WGS sequence"/>
</dbReference>
<evidence type="ECO:0000313" key="3">
    <source>
        <dbReference type="Proteomes" id="UP000317722"/>
    </source>
</evidence>
<dbReference type="AlphaFoldDB" id="A0A502D1I5"/>
<comment type="caution">
    <text evidence="2">The sequence shown here is derived from an EMBL/GenBank/DDBJ whole genome shotgun (WGS) entry which is preliminary data.</text>
</comment>
<dbReference type="OrthoDB" id="3482738at2"/>
<organism evidence="2 3">
    <name type="scientific">Pedococcus bigeumensis</name>
    <dbReference type="NCBI Taxonomy" id="433644"/>
    <lineage>
        <taxon>Bacteria</taxon>
        <taxon>Bacillati</taxon>
        <taxon>Actinomycetota</taxon>
        <taxon>Actinomycetes</taxon>
        <taxon>Micrococcales</taxon>
        <taxon>Intrasporangiaceae</taxon>
        <taxon>Pedococcus</taxon>
    </lineage>
</organism>
<accession>A0A502D1I5</accession>
<sequence>MTEFHSEITQRATRAAQSLRKAQESGDDYLASVREAELESLARLADEHGLRIPELTNYSAA</sequence>
<dbReference type="RefSeq" id="WP_140738456.1">
    <property type="nucleotide sequence ID" value="NZ_RCZM01000002.1"/>
</dbReference>
<gene>
    <name evidence="2" type="ORF">EAH86_07645</name>
</gene>
<proteinExistence type="predicted"/>
<keyword evidence="3" id="KW-1185">Reference proteome</keyword>
<reference evidence="2 3" key="1">
    <citation type="journal article" date="2019" name="Environ. Microbiol.">
        <title>Species interactions and distinct microbial communities in high Arctic permafrost affected cryosols are associated with the CH4 and CO2 gas fluxes.</title>
        <authorList>
            <person name="Altshuler I."/>
            <person name="Hamel J."/>
            <person name="Turney S."/>
            <person name="Magnuson E."/>
            <person name="Levesque R."/>
            <person name="Greer C."/>
            <person name="Whyte L.G."/>
        </authorList>
    </citation>
    <scope>NUCLEOTIDE SEQUENCE [LARGE SCALE GENOMIC DNA]</scope>
    <source>
        <strain evidence="2 3">S9.3A</strain>
    </source>
</reference>
<feature type="region of interest" description="Disordered" evidence="1">
    <location>
        <begin position="1"/>
        <end position="26"/>
    </location>
</feature>
<dbReference type="EMBL" id="RCZM01000002">
    <property type="protein sequence ID" value="TPG18239.1"/>
    <property type="molecule type" value="Genomic_DNA"/>
</dbReference>
<name>A0A502D1I5_9MICO</name>